<evidence type="ECO:0000313" key="3">
    <source>
        <dbReference type="Proteomes" id="UP000078512"/>
    </source>
</evidence>
<reference evidence="2 3" key="1">
    <citation type="submission" date="2016-05" db="EMBL/GenBank/DDBJ databases">
        <title>Genome sequencing reveals origins of a unique bacterial endosymbiosis in the earliest lineages of terrestrial Fungi.</title>
        <authorList>
            <consortium name="DOE Joint Genome Institute"/>
            <person name="Uehling J."/>
            <person name="Gryganskyi A."/>
            <person name="Hameed K."/>
            <person name="Tschaplinski T."/>
            <person name="Misztal P."/>
            <person name="Wu S."/>
            <person name="Desiro A."/>
            <person name="Vande Pol N."/>
            <person name="Du Z.-Y."/>
            <person name="Zienkiewicz A."/>
            <person name="Zienkiewicz K."/>
            <person name="Morin E."/>
            <person name="Tisserant E."/>
            <person name="Splivallo R."/>
            <person name="Hainaut M."/>
            <person name="Henrissat B."/>
            <person name="Ohm R."/>
            <person name="Kuo A."/>
            <person name="Yan J."/>
            <person name="Lipzen A."/>
            <person name="Nolan M."/>
            <person name="Labutti K."/>
            <person name="Barry K."/>
            <person name="Goldstein A."/>
            <person name="Labbe J."/>
            <person name="Schadt C."/>
            <person name="Tuskan G."/>
            <person name="Grigoriev I."/>
            <person name="Martin F."/>
            <person name="Vilgalys R."/>
            <person name="Bonito G."/>
        </authorList>
    </citation>
    <scope>NUCLEOTIDE SEQUENCE [LARGE SCALE GENOMIC DNA]</scope>
    <source>
        <strain evidence="2 3">AG-77</strain>
    </source>
</reference>
<accession>A0A197JFG3</accession>
<feature type="region of interest" description="Disordered" evidence="1">
    <location>
        <begin position="182"/>
        <end position="207"/>
    </location>
</feature>
<evidence type="ECO:0000256" key="1">
    <source>
        <dbReference type="SAM" id="MobiDB-lite"/>
    </source>
</evidence>
<organism evidence="2 3">
    <name type="scientific">Linnemannia elongata AG-77</name>
    <dbReference type="NCBI Taxonomy" id="1314771"/>
    <lineage>
        <taxon>Eukaryota</taxon>
        <taxon>Fungi</taxon>
        <taxon>Fungi incertae sedis</taxon>
        <taxon>Mucoromycota</taxon>
        <taxon>Mortierellomycotina</taxon>
        <taxon>Mortierellomycetes</taxon>
        <taxon>Mortierellales</taxon>
        <taxon>Mortierellaceae</taxon>
        <taxon>Linnemannia</taxon>
    </lineage>
</organism>
<dbReference type="Proteomes" id="UP000078512">
    <property type="component" value="Unassembled WGS sequence"/>
</dbReference>
<protein>
    <submittedName>
        <fullName evidence="2">Uncharacterized protein</fullName>
    </submittedName>
</protein>
<feature type="compositionally biased region" description="Polar residues" evidence="1">
    <location>
        <begin position="187"/>
        <end position="201"/>
    </location>
</feature>
<dbReference type="EMBL" id="KV442128">
    <property type="protein sequence ID" value="OAQ23154.1"/>
    <property type="molecule type" value="Genomic_DNA"/>
</dbReference>
<keyword evidence="3" id="KW-1185">Reference proteome</keyword>
<evidence type="ECO:0000313" key="2">
    <source>
        <dbReference type="EMBL" id="OAQ23154.1"/>
    </source>
</evidence>
<name>A0A197JFG3_9FUNG</name>
<gene>
    <name evidence="2" type="ORF">K457DRAFT_25354</name>
</gene>
<dbReference type="AlphaFoldDB" id="A0A197JFG3"/>
<proteinExistence type="predicted"/>
<sequence length="207" mass="23340">MAALPTFLKNVTGANVTTPKRARNHSSPKPTIHMDEEYILLYRLIKEDMDIYDIYTNHFPYRSHTAVSMRAGVAFKAVQAHERQERGIVQEGEVDIGNLEYRRFPGPAIWNAISGRSNDDSPPLLRTAVSSSRRWIRLHPSPLRQTSRRSLLASSDSSAANNFTLPLSRFDTYCDRQLMRYRGQAGSGTPNSDSSRSQTKVGTLMIL</sequence>